<evidence type="ECO:0000313" key="2">
    <source>
        <dbReference type="Proteomes" id="UP000198282"/>
    </source>
</evidence>
<organism evidence="1 2">
    <name type="scientific">Streptosporangium subroseum</name>
    <dbReference type="NCBI Taxonomy" id="106412"/>
    <lineage>
        <taxon>Bacteria</taxon>
        <taxon>Bacillati</taxon>
        <taxon>Actinomycetota</taxon>
        <taxon>Actinomycetes</taxon>
        <taxon>Streptosporangiales</taxon>
        <taxon>Streptosporangiaceae</taxon>
        <taxon>Streptosporangium</taxon>
    </lineage>
</organism>
<dbReference type="EMBL" id="FZOD01000004">
    <property type="protein sequence ID" value="SNS09183.1"/>
    <property type="molecule type" value="Genomic_DNA"/>
</dbReference>
<dbReference type="AlphaFoldDB" id="A0A239BQ28"/>
<keyword evidence="2" id="KW-1185">Reference proteome</keyword>
<dbReference type="Proteomes" id="UP000198282">
    <property type="component" value="Unassembled WGS sequence"/>
</dbReference>
<evidence type="ECO:0008006" key="3">
    <source>
        <dbReference type="Google" id="ProtNLM"/>
    </source>
</evidence>
<evidence type="ECO:0000313" key="1">
    <source>
        <dbReference type="EMBL" id="SNS09183.1"/>
    </source>
</evidence>
<protein>
    <recommendedName>
        <fullName evidence="3">DUF1795 domain-containing protein</fullName>
    </recommendedName>
</protein>
<sequence length="149" mass="17069">MQWQRIEKPDFGYAVHVPQSWDERPPNLKNSPWETARFGDPTDRRHTVIVFRARTLPGWTAAEVAEEVQTSLRAAGFDDFRITDAQVSGRTGARLDCAKYDTGRVWAVRHYFVVHDDVRFTLGCGSFIPEEDDPLFAAMAERFEILNPV</sequence>
<reference evidence="1 2" key="1">
    <citation type="submission" date="2017-06" db="EMBL/GenBank/DDBJ databases">
        <authorList>
            <person name="Kim H.J."/>
            <person name="Triplett B.A."/>
        </authorList>
    </citation>
    <scope>NUCLEOTIDE SEQUENCE [LARGE SCALE GENOMIC DNA]</scope>
    <source>
        <strain evidence="1 2">CGMCC 4.2132</strain>
    </source>
</reference>
<name>A0A239BQ28_9ACTN</name>
<gene>
    <name evidence="1" type="ORF">SAMN05216276_100416</name>
</gene>
<accession>A0A239BQ28</accession>
<proteinExistence type="predicted"/>